<dbReference type="EMBL" id="MTHB01000013">
    <property type="protein sequence ID" value="OXC80518.1"/>
    <property type="molecule type" value="Genomic_DNA"/>
</dbReference>
<evidence type="ECO:0000256" key="1">
    <source>
        <dbReference type="SAM" id="SignalP"/>
    </source>
</evidence>
<feature type="signal peptide" evidence="1">
    <location>
        <begin position="1"/>
        <end position="22"/>
    </location>
</feature>
<organism evidence="2 3">
    <name type="scientific">Caballeronia sordidicola</name>
    <name type="common">Burkholderia sordidicola</name>
    <dbReference type="NCBI Taxonomy" id="196367"/>
    <lineage>
        <taxon>Bacteria</taxon>
        <taxon>Pseudomonadati</taxon>
        <taxon>Pseudomonadota</taxon>
        <taxon>Betaproteobacteria</taxon>
        <taxon>Burkholderiales</taxon>
        <taxon>Burkholderiaceae</taxon>
        <taxon>Caballeronia</taxon>
    </lineage>
</organism>
<evidence type="ECO:0000313" key="3">
    <source>
        <dbReference type="Proteomes" id="UP000214720"/>
    </source>
</evidence>
<dbReference type="OrthoDB" id="9133232at2"/>
<dbReference type="Proteomes" id="UP000214720">
    <property type="component" value="Unassembled WGS sequence"/>
</dbReference>
<dbReference type="AlphaFoldDB" id="A0A226XCD5"/>
<feature type="chain" id="PRO_5012872659" evidence="1">
    <location>
        <begin position="23"/>
        <end position="227"/>
    </location>
</feature>
<protein>
    <submittedName>
        <fullName evidence="2">Uncharacterized protein</fullName>
    </submittedName>
</protein>
<sequence length="227" mass="22961">MKKQLVVVSLMAAIASPIAANAFGLSNLTDAVTGKKADAATPSTAQGVDPSVAQDQLVQAYVAADKNVLQSQVQMASALGLKDESAKAQAAADALSSGATKGGLEDTQTTQSDVAKAITAKFQDKDAPALSDEAKKQFISGMAYLAKGAIGYGLLKDNVSTFKNSMSAMSPVALGMASTKLGAGLYVAKTVPTNAKNVYDALNGAVSFAKERGIPVPSDVASATSAI</sequence>
<comment type="caution">
    <text evidence="2">The sequence shown here is derived from an EMBL/GenBank/DDBJ whole genome shotgun (WGS) entry which is preliminary data.</text>
</comment>
<dbReference type="RefSeq" id="WP_089158904.1">
    <property type="nucleotide sequence ID" value="NZ_MTHB01000013.1"/>
</dbReference>
<keyword evidence="1" id="KW-0732">Signal</keyword>
<name>A0A226XCD5_CABSO</name>
<proteinExistence type="predicted"/>
<reference evidence="3" key="1">
    <citation type="submission" date="2017-01" db="EMBL/GenBank/DDBJ databases">
        <title>Genome Analysis of Deinococcus marmoris KOPRI26562.</title>
        <authorList>
            <person name="Kim J.H."/>
            <person name="Oh H.-M."/>
        </authorList>
    </citation>
    <scope>NUCLEOTIDE SEQUENCE [LARGE SCALE GENOMIC DNA]</scope>
    <source>
        <strain evidence="3">PAMC 26633</strain>
    </source>
</reference>
<gene>
    <name evidence="2" type="ORF">BSU04_01350</name>
</gene>
<evidence type="ECO:0000313" key="2">
    <source>
        <dbReference type="EMBL" id="OXC80518.1"/>
    </source>
</evidence>
<accession>A0A226XCD5</accession>